<feature type="compositionally biased region" description="Basic and acidic residues" evidence="8">
    <location>
        <begin position="77"/>
        <end position="93"/>
    </location>
</feature>
<evidence type="ECO:0000256" key="5">
    <source>
        <dbReference type="ARBA" id="ARBA00023069"/>
    </source>
</evidence>
<name>G1TGG1_RABIT</name>
<dbReference type="GO" id="GO:0070840">
    <property type="term" value="F:dynein complex binding"/>
    <property type="evidence" value="ECO:0007669"/>
    <property type="project" value="UniProtKB-UniRule"/>
</dbReference>
<reference evidence="9" key="3">
    <citation type="submission" date="2025-09" db="UniProtKB">
        <authorList>
            <consortium name="Ensembl"/>
        </authorList>
    </citation>
    <scope>IDENTIFICATION</scope>
    <source>
        <strain evidence="9">Thorbecke</strain>
    </source>
</reference>
<feature type="compositionally biased region" description="Basic and acidic residues" evidence="8">
    <location>
        <begin position="131"/>
        <end position="144"/>
    </location>
</feature>
<evidence type="ECO:0000256" key="7">
    <source>
        <dbReference type="RuleBase" id="RU364076"/>
    </source>
</evidence>
<dbReference type="STRING" id="9986.ENSOCUP00000016011"/>
<evidence type="ECO:0000313" key="10">
    <source>
        <dbReference type="Proteomes" id="UP000001811"/>
    </source>
</evidence>
<evidence type="ECO:0000256" key="1">
    <source>
        <dbReference type="ARBA" id="ARBA00004138"/>
    </source>
</evidence>
<evidence type="ECO:0000256" key="8">
    <source>
        <dbReference type="SAM" id="MobiDB-lite"/>
    </source>
</evidence>
<protein>
    <recommendedName>
        <fullName evidence="7">Dynein axonemal assembly factor 1</fullName>
    </recommendedName>
</protein>
<dbReference type="InterPro" id="IPR050576">
    <property type="entry name" value="Cilia_flagella_integrity"/>
</dbReference>
<evidence type="ECO:0000256" key="2">
    <source>
        <dbReference type="ARBA" id="ARBA00022553"/>
    </source>
</evidence>
<organism evidence="9 10">
    <name type="scientific">Oryctolagus cuniculus</name>
    <name type="common">Rabbit</name>
    <dbReference type="NCBI Taxonomy" id="9986"/>
    <lineage>
        <taxon>Eukaryota</taxon>
        <taxon>Metazoa</taxon>
        <taxon>Chordata</taxon>
        <taxon>Craniata</taxon>
        <taxon>Vertebrata</taxon>
        <taxon>Euteleostomi</taxon>
        <taxon>Mammalia</taxon>
        <taxon>Eutheria</taxon>
        <taxon>Euarchontoglires</taxon>
        <taxon>Glires</taxon>
        <taxon>Lagomorpha</taxon>
        <taxon>Leporidae</taxon>
        <taxon>Oryctolagus</taxon>
    </lineage>
</organism>
<feature type="compositionally biased region" description="Basic and acidic residues" evidence="8">
    <location>
        <begin position="341"/>
        <end position="354"/>
    </location>
</feature>
<reference evidence="9" key="2">
    <citation type="submission" date="2025-08" db="UniProtKB">
        <authorList>
            <consortium name="Ensembl"/>
        </authorList>
    </citation>
    <scope>IDENTIFICATION</scope>
    <source>
        <strain evidence="9">Thorbecke</strain>
    </source>
</reference>
<feature type="compositionally biased region" description="Low complexity" evidence="8">
    <location>
        <begin position="94"/>
        <end position="105"/>
    </location>
</feature>
<dbReference type="PANTHER" id="PTHR45973">
    <property type="entry name" value="PROTEIN PHOSPHATASE 1 REGULATORY SUBUNIT SDS22-RELATED"/>
    <property type="match status" value="1"/>
</dbReference>
<proteinExistence type="inferred from homology"/>
<accession>G1TGG1</accession>
<dbReference type="FunCoup" id="G1TGG1">
    <property type="interactions" value="57"/>
</dbReference>
<keyword evidence="10" id="KW-1185">Reference proteome</keyword>
<comment type="subcellular location">
    <subcellularLocation>
        <location evidence="1 7">Cell projection</location>
        <location evidence="1 7">Cilium</location>
    </subcellularLocation>
</comment>
<feature type="region of interest" description="Disordered" evidence="8">
    <location>
        <begin position="45"/>
        <end position="64"/>
    </location>
</feature>
<dbReference type="PANTHER" id="PTHR45973:SF19">
    <property type="entry name" value="DYNEIN AXONEMAL ASSEMBLY FACTOR 1"/>
    <property type="match status" value="1"/>
</dbReference>
<dbReference type="HOGENOM" id="CLU_027574_0_0_1"/>
<dbReference type="Ensembl" id="ENSOCUT00000025226.3">
    <property type="protein sequence ID" value="ENSOCUP00000016011.3"/>
    <property type="gene ID" value="ENSOCUG00000024379.3"/>
</dbReference>
<dbReference type="Bgee" id="ENSOCUG00000024379">
    <property type="expression patterns" value="Expressed in testis and 17 other cell types or tissues"/>
</dbReference>
<feature type="compositionally biased region" description="Basic and acidic residues" evidence="8">
    <location>
        <begin position="49"/>
        <end position="64"/>
    </location>
</feature>
<sequence>MGNPVVKRIPNYRRTVTVRLKRLTYLDDRPVFPKDRACAEAWATGGYAAEKEERQRWESRERKKITDSVEALAMIKRRAEERKRQRESQERGETPPAADSASTSAEGEEAPPQDRETPSKMELFVEQSFAAKDELFPEGPRGEEELPAEAAGTTDHPQPGEDLPAGPPSPLAPRDAQEGLAPQQAAPEVGAAGTEDAGTPEADTEETLLIADLPDLEDTDDPGDSLEGQGTCVPRVQAISSLSEDSDPELERPPTDTLSSIFAVSKAVSEKAETPFTDTLRIQAKDPGVRTAVAKPARPLIEELPNSPWPTPASSGDATPPPCREGGDSTPCMASPSGNTMEKKEPRSETEPKLRVGAGQEDIEFGLD</sequence>
<keyword evidence="4 7" id="KW-0677">Repeat</keyword>
<dbReference type="InParanoid" id="G1TGG1"/>
<keyword evidence="6 7" id="KW-0966">Cell projection</keyword>
<dbReference type="GO" id="GO:0035082">
    <property type="term" value="P:axoneme assembly"/>
    <property type="evidence" value="ECO:0007669"/>
    <property type="project" value="TreeGrafter"/>
</dbReference>
<reference evidence="9 10" key="1">
    <citation type="journal article" date="2011" name="Nature">
        <title>A high-resolution map of human evolutionary constraint using 29 mammals.</title>
        <authorList>
            <person name="Lindblad-Toh K."/>
            <person name="Garber M."/>
            <person name="Zuk O."/>
            <person name="Lin M.F."/>
            <person name="Parker B.J."/>
            <person name="Washietl S."/>
            <person name="Kheradpour P."/>
            <person name="Ernst J."/>
            <person name="Jordan G."/>
            <person name="Mauceli E."/>
            <person name="Ward L.D."/>
            <person name="Lowe C.B."/>
            <person name="Holloway A.K."/>
            <person name="Clamp M."/>
            <person name="Gnerre S."/>
            <person name="Alfoldi J."/>
            <person name="Beal K."/>
            <person name="Chang J."/>
            <person name="Clawson H."/>
            <person name="Cuff J."/>
            <person name="Di Palma F."/>
            <person name="Fitzgerald S."/>
            <person name="Flicek P."/>
            <person name="Guttman M."/>
            <person name="Hubisz M.J."/>
            <person name="Jaffe D.B."/>
            <person name="Jungreis I."/>
            <person name="Kent W.J."/>
            <person name="Kostka D."/>
            <person name="Lara M."/>
            <person name="Martins A.L."/>
            <person name="Massingham T."/>
            <person name="Moltke I."/>
            <person name="Raney B.J."/>
            <person name="Rasmussen M.D."/>
            <person name="Robinson J."/>
            <person name="Stark A."/>
            <person name="Vilella A.J."/>
            <person name="Wen J."/>
            <person name="Xie X."/>
            <person name="Zody M.C."/>
            <person name="Baldwin J."/>
            <person name="Bloom T."/>
            <person name="Chin C.W."/>
            <person name="Heiman D."/>
            <person name="Nicol R."/>
            <person name="Nusbaum C."/>
            <person name="Young S."/>
            <person name="Wilkinson J."/>
            <person name="Worley K.C."/>
            <person name="Kovar C.L."/>
            <person name="Muzny D.M."/>
            <person name="Gibbs R.A."/>
            <person name="Cree A."/>
            <person name="Dihn H.H."/>
            <person name="Fowler G."/>
            <person name="Jhangiani S."/>
            <person name="Joshi V."/>
            <person name="Lee S."/>
            <person name="Lewis L.R."/>
            <person name="Nazareth L.V."/>
            <person name="Okwuonu G."/>
            <person name="Santibanez J."/>
            <person name="Warren W.C."/>
            <person name="Mardis E.R."/>
            <person name="Weinstock G.M."/>
            <person name="Wilson R.K."/>
            <person name="Delehaunty K."/>
            <person name="Dooling D."/>
            <person name="Fronik C."/>
            <person name="Fulton L."/>
            <person name="Fulton B."/>
            <person name="Graves T."/>
            <person name="Minx P."/>
            <person name="Sodergren E."/>
            <person name="Birney E."/>
            <person name="Margulies E.H."/>
            <person name="Herrero J."/>
            <person name="Green E.D."/>
            <person name="Haussler D."/>
            <person name="Siepel A."/>
            <person name="Goldman N."/>
            <person name="Pollard K.S."/>
            <person name="Pedersen J.S."/>
            <person name="Lander E.S."/>
            <person name="Kellis M."/>
        </authorList>
    </citation>
    <scope>NUCLEOTIDE SEQUENCE [LARGE SCALE GENOMIC DNA]</scope>
    <source>
        <strain evidence="10">Thorbecke</strain>
    </source>
</reference>
<dbReference type="GO" id="GO:0005930">
    <property type="term" value="C:axoneme"/>
    <property type="evidence" value="ECO:0007669"/>
    <property type="project" value="TreeGrafter"/>
</dbReference>
<dbReference type="eggNOG" id="KOG0531">
    <property type="taxonomic scope" value="Eukaryota"/>
</dbReference>
<comment type="similarity">
    <text evidence="7">Belongs to the DNAAF1 family.</text>
</comment>
<feature type="region of interest" description="Disordered" evidence="8">
    <location>
        <begin position="75"/>
        <end position="258"/>
    </location>
</feature>
<evidence type="ECO:0000256" key="6">
    <source>
        <dbReference type="ARBA" id="ARBA00023273"/>
    </source>
</evidence>
<keyword evidence="2" id="KW-0597">Phosphoprotein</keyword>
<evidence type="ECO:0000313" key="9">
    <source>
        <dbReference type="Ensembl" id="ENSOCUP00000016011.3"/>
    </source>
</evidence>
<dbReference type="GeneTree" id="ENSGT00940000158494"/>
<feature type="compositionally biased region" description="Acidic residues" evidence="8">
    <location>
        <begin position="214"/>
        <end position="224"/>
    </location>
</feature>
<evidence type="ECO:0000256" key="4">
    <source>
        <dbReference type="ARBA" id="ARBA00022737"/>
    </source>
</evidence>
<evidence type="ECO:0000256" key="3">
    <source>
        <dbReference type="ARBA" id="ARBA00022614"/>
    </source>
</evidence>
<gene>
    <name evidence="9" type="primary">DNAAF1</name>
</gene>
<dbReference type="Proteomes" id="UP000001811">
    <property type="component" value="Unplaced"/>
</dbReference>
<keyword evidence="5 7" id="KW-0969">Cilium</keyword>
<comment type="function">
    <text evidence="7">Cilium-specific protein required for the stability of the ciliary architecture. Plays a role in cytoplasmic preassembly of dynein arms. Involved in regulation of microtubule-based cilia and actin-based brush border microvilli.</text>
</comment>
<feature type="region of interest" description="Disordered" evidence="8">
    <location>
        <begin position="297"/>
        <end position="368"/>
    </location>
</feature>
<keyword evidence="3 7" id="KW-0433">Leucine-rich repeat</keyword>
<dbReference type="AlphaFoldDB" id="G1TGG1"/>